<sequence length="134" mass="14226">MPGTSATLDITQIVTQQRALATGRPHAAPTTLTTTLNANHTPDFKMNRCERNRTQAGFVSIAASLVESTRQCLWELDTCLGVQSTSQAVAMSLVNAGRRHPCTMRGQLATHDDVGSTCPHLVPCGACTPLPIGV</sequence>
<organism evidence="1 2">
    <name type="scientific">Haematococcus lacustris</name>
    <name type="common">Green alga</name>
    <name type="synonym">Haematococcus pluvialis</name>
    <dbReference type="NCBI Taxonomy" id="44745"/>
    <lineage>
        <taxon>Eukaryota</taxon>
        <taxon>Viridiplantae</taxon>
        <taxon>Chlorophyta</taxon>
        <taxon>core chlorophytes</taxon>
        <taxon>Chlorophyceae</taxon>
        <taxon>CS clade</taxon>
        <taxon>Chlamydomonadales</taxon>
        <taxon>Haematococcaceae</taxon>
        <taxon>Haematococcus</taxon>
    </lineage>
</organism>
<evidence type="ECO:0000313" key="2">
    <source>
        <dbReference type="Proteomes" id="UP000485058"/>
    </source>
</evidence>
<proteinExistence type="predicted"/>
<reference evidence="1 2" key="1">
    <citation type="submission" date="2020-02" db="EMBL/GenBank/DDBJ databases">
        <title>Draft genome sequence of Haematococcus lacustris strain NIES-144.</title>
        <authorList>
            <person name="Morimoto D."/>
            <person name="Nakagawa S."/>
            <person name="Yoshida T."/>
            <person name="Sawayama S."/>
        </authorList>
    </citation>
    <scope>NUCLEOTIDE SEQUENCE [LARGE SCALE GENOMIC DNA]</scope>
    <source>
        <strain evidence="1 2">NIES-144</strain>
    </source>
</reference>
<comment type="caution">
    <text evidence="1">The sequence shown here is derived from an EMBL/GenBank/DDBJ whole genome shotgun (WGS) entry which is preliminary data.</text>
</comment>
<accession>A0A699YBX8</accession>
<evidence type="ECO:0000313" key="1">
    <source>
        <dbReference type="EMBL" id="GFH07690.1"/>
    </source>
</evidence>
<name>A0A699YBX8_HAELA</name>
<gene>
    <name evidence="1" type="ORF">HaLaN_02525</name>
</gene>
<dbReference type="EMBL" id="BLLF01000110">
    <property type="protein sequence ID" value="GFH07690.1"/>
    <property type="molecule type" value="Genomic_DNA"/>
</dbReference>
<dbReference type="AlphaFoldDB" id="A0A699YBX8"/>
<protein>
    <submittedName>
        <fullName evidence="1">Uncharacterized protein</fullName>
    </submittedName>
</protein>
<keyword evidence="2" id="KW-1185">Reference proteome</keyword>
<dbReference type="Proteomes" id="UP000485058">
    <property type="component" value="Unassembled WGS sequence"/>
</dbReference>